<gene>
    <name evidence="1" type="ORF">FM21_32770</name>
</gene>
<protein>
    <recommendedName>
        <fullName evidence="3">ScyD/ScyE family protein</fullName>
    </recommendedName>
</protein>
<proteinExistence type="predicted"/>
<dbReference type="NCBIfam" id="NF033206">
    <property type="entry name" value="ScyE_fam"/>
    <property type="match status" value="1"/>
</dbReference>
<evidence type="ECO:0000313" key="2">
    <source>
        <dbReference type="Proteomes" id="UP000029095"/>
    </source>
</evidence>
<sequence length="336" mass="33962">MAIPGQSVAAAAEDPAAVTVIASGLKNPRDVAIQSDGSILVAESGSGPATACTEPGSQCLGFTGSIYRVKGTSKGRVVTGLPSKMIVRADGSNVIAGANEVQYAGSRSYRVTYSLSGTDTSRAALGTGAAPLGTLAIAKGAILGDLAAHESSVNPDGAEVLSNPQRSVEVGGDHLVTDAAGNTLLRVSPDGTVRTEFAFPRNGDAEAVPTGIVKGADSAYYISDMSGIRTGLGRIWRWQPGYAPTVFTTGLTGVIDLAVRPDGDLVALSYATGDTVSEPGTGALTLIDKTTGALTPISAGTTLNLPTGLDIAPNGDIYVTNNTLSNSGELLRLQVS</sequence>
<dbReference type="Gene3D" id="2.130.10.10">
    <property type="entry name" value="YVTN repeat-like/Quinoprotein amine dehydrogenase"/>
    <property type="match status" value="1"/>
</dbReference>
<keyword evidence="2" id="KW-1185">Reference proteome</keyword>
<accession>A0A086MRQ5</accession>
<evidence type="ECO:0008006" key="3">
    <source>
        <dbReference type="Google" id="ProtNLM"/>
    </source>
</evidence>
<dbReference type="InterPro" id="IPR015943">
    <property type="entry name" value="WD40/YVTN_repeat-like_dom_sf"/>
</dbReference>
<name>A0A086MRQ5_9ACTN</name>
<comment type="caution">
    <text evidence="1">The sequence shown here is derived from an EMBL/GenBank/DDBJ whole genome shotgun (WGS) entry which is preliminary data.</text>
</comment>
<dbReference type="STRING" id="1915400.FM21_32770"/>
<dbReference type="Proteomes" id="UP000029095">
    <property type="component" value="Unassembled WGS sequence"/>
</dbReference>
<dbReference type="SUPFAM" id="SSF63829">
    <property type="entry name" value="Calcium-dependent phosphotriesterase"/>
    <property type="match status" value="1"/>
</dbReference>
<dbReference type="AlphaFoldDB" id="A0A086MRQ5"/>
<reference evidence="1 2" key="1">
    <citation type="submission" date="2014-05" db="EMBL/GenBank/DDBJ databases">
        <title>Complete genome sequence of the Streptomyces mutabilis TRM45540.</title>
        <authorList>
            <person name="Luo X."/>
            <person name="Zhang L."/>
        </authorList>
    </citation>
    <scope>NUCLEOTIDE SEQUENCE [LARGE SCALE GENOMIC DNA]</scope>
    <source>
        <strain evidence="1 2">TRM45540</strain>
    </source>
</reference>
<evidence type="ECO:0000313" key="1">
    <source>
        <dbReference type="EMBL" id="KFG71573.1"/>
    </source>
</evidence>
<dbReference type="HOGENOM" id="CLU_044844_0_0_11"/>
<organism evidence="1 2">
    <name type="scientific">Streptomyces mutabilis</name>
    <dbReference type="NCBI Taxonomy" id="67332"/>
    <lineage>
        <taxon>Bacteria</taxon>
        <taxon>Bacillati</taxon>
        <taxon>Actinomycetota</taxon>
        <taxon>Actinomycetes</taxon>
        <taxon>Kitasatosporales</taxon>
        <taxon>Streptomycetaceae</taxon>
        <taxon>Streptomyces</taxon>
    </lineage>
</organism>
<dbReference type="EMBL" id="JNFQ01000006">
    <property type="protein sequence ID" value="KFG71573.1"/>
    <property type="molecule type" value="Genomic_DNA"/>
</dbReference>
<dbReference type="InterPro" id="IPR048031">
    <property type="entry name" value="ScyD/ScyE-like"/>
</dbReference>